<organism evidence="1 2">
    <name type="scientific">Racocetra persica</name>
    <dbReference type="NCBI Taxonomy" id="160502"/>
    <lineage>
        <taxon>Eukaryota</taxon>
        <taxon>Fungi</taxon>
        <taxon>Fungi incertae sedis</taxon>
        <taxon>Mucoromycota</taxon>
        <taxon>Glomeromycotina</taxon>
        <taxon>Glomeromycetes</taxon>
        <taxon>Diversisporales</taxon>
        <taxon>Gigasporaceae</taxon>
        <taxon>Racocetra</taxon>
    </lineage>
</organism>
<evidence type="ECO:0000313" key="1">
    <source>
        <dbReference type="EMBL" id="CAG8833748.1"/>
    </source>
</evidence>
<feature type="non-terminal residue" evidence="1">
    <location>
        <position position="1"/>
    </location>
</feature>
<evidence type="ECO:0000313" key="2">
    <source>
        <dbReference type="Proteomes" id="UP000789920"/>
    </source>
</evidence>
<sequence length="101" mass="11305">SDFSFYGVISALESQVMSLQELKLKGRYIPEFIVLNNCETLKTLRIRDKDALPLVKQLADGLCKICTLDIETKTLNTSDIIPLLRKAGPHLECLSLLPSNE</sequence>
<proteinExistence type="predicted"/>
<feature type="non-terminal residue" evidence="1">
    <location>
        <position position="101"/>
    </location>
</feature>
<gene>
    <name evidence="1" type="ORF">RPERSI_LOCUS28939</name>
</gene>
<name>A0ACA9SAT5_9GLOM</name>
<keyword evidence="2" id="KW-1185">Reference proteome</keyword>
<reference evidence="1" key="1">
    <citation type="submission" date="2021-06" db="EMBL/GenBank/DDBJ databases">
        <authorList>
            <person name="Kallberg Y."/>
            <person name="Tangrot J."/>
            <person name="Rosling A."/>
        </authorList>
    </citation>
    <scope>NUCLEOTIDE SEQUENCE</scope>
    <source>
        <strain evidence="1">MA461A</strain>
    </source>
</reference>
<comment type="caution">
    <text evidence="1">The sequence shown here is derived from an EMBL/GenBank/DDBJ whole genome shotgun (WGS) entry which is preliminary data.</text>
</comment>
<dbReference type="Proteomes" id="UP000789920">
    <property type="component" value="Unassembled WGS sequence"/>
</dbReference>
<dbReference type="EMBL" id="CAJVQC010107345">
    <property type="protein sequence ID" value="CAG8833748.1"/>
    <property type="molecule type" value="Genomic_DNA"/>
</dbReference>
<accession>A0ACA9SAT5</accession>
<protein>
    <submittedName>
        <fullName evidence="1">15941_t:CDS:1</fullName>
    </submittedName>
</protein>